<feature type="compositionally biased region" description="Basic and acidic residues" evidence="2">
    <location>
        <begin position="12"/>
        <end position="25"/>
    </location>
</feature>
<dbReference type="Proteomes" id="UP000027265">
    <property type="component" value="Unassembled WGS sequence"/>
</dbReference>
<reference evidence="5" key="1">
    <citation type="journal article" date="2014" name="Proc. Natl. Acad. Sci. U.S.A.">
        <title>Extensive sampling of basidiomycete genomes demonstrates inadequacy of the white-rot/brown-rot paradigm for wood decay fungi.</title>
        <authorList>
            <person name="Riley R."/>
            <person name="Salamov A.A."/>
            <person name="Brown D.W."/>
            <person name="Nagy L.G."/>
            <person name="Floudas D."/>
            <person name="Held B.W."/>
            <person name="Levasseur A."/>
            <person name="Lombard V."/>
            <person name="Morin E."/>
            <person name="Otillar R."/>
            <person name="Lindquist E.A."/>
            <person name="Sun H."/>
            <person name="LaButti K.M."/>
            <person name="Schmutz J."/>
            <person name="Jabbour D."/>
            <person name="Luo H."/>
            <person name="Baker S.E."/>
            <person name="Pisabarro A.G."/>
            <person name="Walton J.D."/>
            <person name="Blanchette R.A."/>
            <person name="Henrissat B."/>
            <person name="Martin F."/>
            <person name="Cullen D."/>
            <person name="Hibbett D.S."/>
            <person name="Grigoriev I.V."/>
        </authorList>
    </citation>
    <scope>NUCLEOTIDE SEQUENCE [LARGE SCALE GENOMIC DNA]</scope>
    <source>
        <strain evidence="5">MUCL 33604</strain>
    </source>
</reference>
<organism evidence="4 5">
    <name type="scientific">Jaapia argillacea MUCL 33604</name>
    <dbReference type="NCBI Taxonomy" id="933084"/>
    <lineage>
        <taxon>Eukaryota</taxon>
        <taxon>Fungi</taxon>
        <taxon>Dikarya</taxon>
        <taxon>Basidiomycota</taxon>
        <taxon>Agaricomycotina</taxon>
        <taxon>Agaricomycetes</taxon>
        <taxon>Agaricomycetidae</taxon>
        <taxon>Jaapiales</taxon>
        <taxon>Jaapiaceae</taxon>
        <taxon>Jaapia</taxon>
    </lineage>
</organism>
<dbReference type="Pfam" id="PF05042">
    <property type="entry name" value="Caleosin"/>
    <property type="match status" value="1"/>
</dbReference>
<dbReference type="HOGENOM" id="CLU_062049_0_0_1"/>
<evidence type="ECO:0008006" key="6">
    <source>
        <dbReference type="Google" id="ProtNLM"/>
    </source>
</evidence>
<gene>
    <name evidence="4" type="ORF">JAAARDRAFT_152967</name>
</gene>
<dbReference type="AlphaFoldDB" id="A0A067QA30"/>
<dbReference type="PANTHER" id="PTHR31495:SF0">
    <property type="entry name" value="BINDING PROTEIN CALEOSIN, PUTATIVE (AFU_ORTHOLOGUE AFUA_5G13750)-RELATED"/>
    <property type="match status" value="1"/>
</dbReference>
<feature type="compositionally biased region" description="Polar residues" evidence="2">
    <location>
        <begin position="44"/>
        <end position="56"/>
    </location>
</feature>
<evidence type="ECO:0000313" key="5">
    <source>
        <dbReference type="Proteomes" id="UP000027265"/>
    </source>
</evidence>
<dbReference type="InParanoid" id="A0A067QA30"/>
<dbReference type="PANTHER" id="PTHR31495">
    <property type="entry name" value="PEROXYGENASE 3-RELATED"/>
    <property type="match status" value="1"/>
</dbReference>
<dbReference type="GO" id="GO:0004497">
    <property type="term" value="F:monooxygenase activity"/>
    <property type="evidence" value="ECO:0007669"/>
    <property type="project" value="TreeGrafter"/>
</dbReference>
<evidence type="ECO:0000313" key="4">
    <source>
        <dbReference type="EMBL" id="KDQ60377.1"/>
    </source>
</evidence>
<comment type="similarity">
    <text evidence="1">Belongs to the caleosin family.</text>
</comment>
<name>A0A067QA30_9AGAM</name>
<keyword evidence="5" id="KW-1185">Reference proteome</keyword>
<dbReference type="OrthoDB" id="640742at2759"/>
<feature type="transmembrane region" description="Helical" evidence="3">
    <location>
        <begin position="128"/>
        <end position="150"/>
    </location>
</feature>
<keyword evidence="3" id="KW-0472">Membrane</keyword>
<keyword evidence="3" id="KW-1133">Transmembrane helix</keyword>
<dbReference type="InterPro" id="IPR007736">
    <property type="entry name" value="Caleosin-related"/>
</dbReference>
<sequence length="280" mass="31896">MPPPSVNIYDPNADHTIKVEDDIPAKLHRKRKGSCPHQDHHESSTGPNADGSTLQPSKDHPAWDPKNDNTDLTNAGVPRDNIAATASHPHGTTSHDHSKHHSSQSVLQQHCSFFDRDSDGIIWPYDTFIAFHALGYSLLISLLSTIIIHANFSYPTLPSYILPDPFFRIYIARIHRDKHGSDTGTYDNEGRFVPQKFEDFFEKYSSVEGKDGLTIRDTVRGIWGQRCIMDPIGWGAAVFEWIATWLLLWPKDWIIRKEDVRAIYDGSIFWKIAKERKVKV</sequence>
<dbReference type="GO" id="GO:0005509">
    <property type="term" value="F:calcium ion binding"/>
    <property type="evidence" value="ECO:0007669"/>
    <property type="project" value="TreeGrafter"/>
</dbReference>
<evidence type="ECO:0000256" key="2">
    <source>
        <dbReference type="SAM" id="MobiDB-lite"/>
    </source>
</evidence>
<feature type="compositionally biased region" description="Basic and acidic residues" evidence="2">
    <location>
        <begin position="57"/>
        <end position="69"/>
    </location>
</feature>
<evidence type="ECO:0000256" key="1">
    <source>
        <dbReference type="ARBA" id="ARBA00006765"/>
    </source>
</evidence>
<dbReference type="STRING" id="933084.A0A067QA30"/>
<keyword evidence="3" id="KW-0812">Transmembrane</keyword>
<feature type="transmembrane region" description="Helical" evidence="3">
    <location>
        <begin position="232"/>
        <end position="249"/>
    </location>
</feature>
<evidence type="ECO:0000256" key="3">
    <source>
        <dbReference type="SAM" id="Phobius"/>
    </source>
</evidence>
<accession>A0A067QA30</accession>
<protein>
    <recommendedName>
        <fullName evidence="6">Caleosin domain-containing protein</fullName>
    </recommendedName>
</protein>
<proteinExistence type="inferred from homology"/>
<feature type="region of interest" description="Disordered" evidence="2">
    <location>
        <begin position="1"/>
        <end position="102"/>
    </location>
</feature>
<dbReference type="EMBL" id="KL197714">
    <property type="protein sequence ID" value="KDQ60377.1"/>
    <property type="molecule type" value="Genomic_DNA"/>
</dbReference>